<dbReference type="OrthoDB" id="942536at2"/>
<evidence type="ECO:0000313" key="4">
    <source>
        <dbReference type="Proteomes" id="UP000190339"/>
    </source>
</evidence>
<keyword evidence="4" id="KW-1185">Reference proteome</keyword>
<accession>A0A1T5CSZ8</accession>
<dbReference type="Pfam" id="PF10988">
    <property type="entry name" value="DUF2807"/>
    <property type="match status" value="1"/>
</dbReference>
<dbReference type="AlphaFoldDB" id="A0A1T5CSZ8"/>
<evidence type="ECO:0000256" key="1">
    <source>
        <dbReference type="SAM" id="MobiDB-lite"/>
    </source>
</evidence>
<dbReference type="EMBL" id="FUYL01000007">
    <property type="protein sequence ID" value="SKB62628.1"/>
    <property type="molecule type" value="Genomic_DNA"/>
</dbReference>
<evidence type="ECO:0000313" key="3">
    <source>
        <dbReference type="EMBL" id="SKB62628.1"/>
    </source>
</evidence>
<dbReference type="STRING" id="561365.SAMN05660866_02456"/>
<feature type="region of interest" description="Disordered" evidence="1">
    <location>
        <begin position="220"/>
        <end position="243"/>
    </location>
</feature>
<dbReference type="Gene3D" id="2.160.20.120">
    <property type="match status" value="1"/>
</dbReference>
<proteinExistence type="predicted"/>
<gene>
    <name evidence="3" type="ORF">SAMN05660866_02456</name>
</gene>
<dbReference type="Proteomes" id="UP000190339">
    <property type="component" value="Unassembled WGS sequence"/>
</dbReference>
<feature type="domain" description="Putative auto-transporter adhesin head GIN" evidence="2">
    <location>
        <begin position="49"/>
        <end position="228"/>
    </location>
</feature>
<name>A0A1T5CSZ8_9FLAO</name>
<protein>
    <submittedName>
        <fullName evidence="3">Putative auto-transporter adhesin, head GIN domain</fullName>
    </submittedName>
</protein>
<dbReference type="PROSITE" id="PS51257">
    <property type="entry name" value="PROKAR_LIPOPROTEIN"/>
    <property type="match status" value="1"/>
</dbReference>
<dbReference type="RefSeq" id="WP_079512904.1">
    <property type="nucleotide sequence ID" value="NZ_CAXBOB010000301.1"/>
</dbReference>
<evidence type="ECO:0000259" key="2">
    <source>
        <dbReference type="Pfam" id="PF10988"/>
    </source>
</evidence>
<organism evidence="3 4">
    <name type="scientific">Maribacter arcticus</name>
    <dbReference type="NCBI Taxonomy" id="561365"/>
    <lineage>
        <taxon>Bacteria</taxon>
        <taxon>Pseudomonadati</taxon>
        <taxon>Bacteroidota</taxon>
        <taxon>Flavobacteriia</taxon>
        <taxon>Flavobacteriales</taxon>
        <taxon>Flavobacteriaceae</taxon>
        <taxon>Maribacter</taxon>
    </lineage>
</organism>
<sequence length="243" mass="25261">MTTLVRITIALVLALLLTSCGFDINFGDFGTGEKGNGVVVEETREITEEFTVVSASEGIDVFVTQGSDFDISVEADENIMDLIGTDIKNGKLKIHAIENIGRATKKVYITLPKVSGLHASSGANLTAENMIQSEKLEVDASSGAMLNANVNVSDMEIDASSGANITLSGSAKEVYVDGSSGANIKANELQTSSCNADASSGANISIDVIDNLTAEASSGGNISYKGNPSVQKNKSVSGSVHKY</sequence>
<reference evidence="4" key="1">
    <citation type="submission" date="2017-02" db="EMBL/GenBank/DDBJ databases">
        <authorList>
            <person name="Varghese N."/>
            <person name="Submissions S."/>
        </authorList>
    </citation>
    <scope>NUCLEOTIDE SEQUENCE [LARGE SCALE GENOMIC DNA]</scope>
    <source>
        <strain evidence="4">DSM 23546</strain>
    </source>
</reference>
<dbReference type="InterPro" id="IPR021255">
    <property type="entry name" value="DUF2807"/>
</dbReference>